<feature type="disulfide bond" evidence="14">
    <location>
        <begin position="314"/>
        <end position="337"/>
    </location>
</feature>
<evidence type="ECO:0000256" key="11">
    <source>
        <dbReference type="ARBA" id="ARBA00031997"/>
    </source>
</evidence>
<evidence type="ECO:0000256" key="8">
    <source>
        <dbReference type="ARBA" id="ARBA00023180"/>
    </source>
</evidence>
<dbReference type="Gene3D" id="2.40.10.10">
    <property type="entry name" value="Trypsin-like serine proteases"/>
    <property type="match status" value="2"/>
</dbReference>
<feature type="domain" description="Kringle" evidence="16">
    <location>
        <begin position="179"/>
        <end position="260"/>
    </location>
</feature>
<dbReference type="SMART" id="SM00020">
    <property type="entry name" value="Tryp_SPc"/>
    <property type="match status" value="1"/>
</dbReference>
<comment type="caution">
    <text evidence="14">Lacks conserved residue(s) required for the propagation of feature annotation.</text>
</comment>
<dbReference type="PROSITE" id="PS00021">
    <property type="entry name" value="KRINGLE_1"/>
    <property type="match status" value="4"/>
</dbReference>
<feature type="disulfide bond" evidence="14">
    <location>
        <begin position="405"/>
        <end position="428"/>
    </location>
</feature>
<keyword evidence="2" id="KW-0721">Serine protease homolog</keyword>
<dbReference type="InterPro" id="IPR009003">
    <property type="entry name" value="Peptidase_S1_PA"/>
</dbReference>
<dbReference type="FunFam" id="2.40.10.10:FF:000023">
    <property type="entry name" value="Hepatocyte growth factor"/>
    <property type="match status" value="1"/>
</dbReference>
<feature type="domain" description="Kringle" evidence="16">
    <location>
        <begin position="264"/>
        <end position="342"/>
    </location>
</feature>
<feature type="domain" description="Kringle" evidence="16">
    <location>
        <begin position="355"/>
        <end position="434"/>
    </location>
</feature>
<evidence type="ECO:0000259" key="18">
    <source>
        <dbReference type="PROSITE" id="PS50948"/>
    </source>
</evidence>
<evidence type="ECO:0000256" key="5">
    <source>
        <dbReference type="ARBA" id="ARBA00022737"/>
    </source>
</evidence>
<dbReference type="PRINTS" id="PR00018">
    <property type="entry name" value="KRINGLE"/>
</dbReference>
<dbReference type="Pfam" id="PF00089">
    <property type="entry name" value="Trypsin"/>
    <property type="match status" value="1"/>
</dbReference>
<dbReference type="CDD" id="cd01099">
    <property type="entry name" value="PAN_AP_HGF"/>
    <property type="match status" value="1"/>
</dbReference>
<reference evidence="19" key="1">
    <citation type="submission" date="2021-05" db="EMBL/GenBank/DDBJ databases">
        <authorList>
            <person name="Tigano A."/>
        </authorList>
    </citation>
    <scope>NUCLEOTIDE SEQUENCE</scope>
</reference>
<dbReference type="InterPro" id="IPR038178">
    <property type="entry name" value="Kringle_sf"/>
</dbReference>
<evidence type="ECO:0000256" key="2">
    <source>
        <dbReference type="ARBA" id="ARBA00022542"/>
    </source>
</evidence>
<comment type="function">
    <text evidence="13">Potent mitogen for mature parenchymal hepatocyte cells, seems to be a hepatotrophic factor, and acts as a growth factor for a broad spectrum of tissues and cell types. Activating ligand for the receptor tyrosine kinase MET by binding to it and promoting its dimerization. Activates MAPK signaling following TMPRSS13 cleavage and activation.</text>
</comment>
<proteinExistence type="predicted"/>
<evidence type="ECO:0000313" key="20">
    <source>
        <dbReference type="Proteomes" id="UP000677803"/>
    </source>
</evidence>
<dbReference type="PANTHER" id="PTHR24261:SF8">
    <property type="entry name" value="HEPATOCYTE GROWTH FACTOR"/>
    <property type="match status" value="1"/>
</dbReference>
<dbReference type="Gene3D" id="2.40.20.10">
    <property type="entry name" value="Plasminogen Kringle 4"/>
    <property type="match status" value="4"/>
</dbReference>
<dbReference type="InterPro" id="IPR024174">
    <property type="entry name" value="HGF/MST1"/>
</dbReference>
<dbReference type="Gene3D" id="3.50.4.10">
    <property type="entry name" value="Hepatocyte Growth Factor"/>
    <property type="match status" value="1"/>
</dbReference>
<evidence type="ECO:0000259" key="17">
    <source>
        <dbReference type="PROSITE" id="PS50240"/>
    </source>
</evidence>
<evidence type="ECO:0000256" key="14">
    <source>
        <dbReference type="PROSITE-ProRule" id="PRU00121"/>
    </source>
</evidence>
<dbReference type="FunFam" id="2.40.10.10:FF:000063">
    <property type="entry name" value="Hepatocyte growth factor"/>
    <property type="match status" value="1"/>
</dbReference>
<organism evidence="19 20">
    <name type="scientific">Menidia menidia</name>
    <name type="common">Atlantic silverside</name>
    <dbReference type="NCBI Taxonomy" id="238744"/>
    <lineage>
        <taxon>Eukaryota</taxon>
        <taxon>Metazoa</taxon>
        <taxon>Chordata</taxon>
        <taxon>Craniata</taxon>
        <taxon>Vertebrata</taxon>
        <taxon>Euteleostomi</taxon>
        <taxon>Actinopterygii</taxon>
        <taxon>Neopterygii</taxon>
        <taxon>Teleostei</taxon>
        <taxon>Neoteleostei</taxon>
        <taxon>Acanthomorphata</taxon>
        <taxon>Ovalentaria</taxon>
        <taxon>Atherinomorphae</taxon>
        <taxon>Atheriniformes</taxon>
        <taxon>Atherinopsidae</taxon>
        <taxon>Menidiinae</taxon>
        <taxon>Menidia</taxon>
    </lineage>
</organism>
<dbReference type="AlphaFoldDB" id="A0A8S4BDR8"/>
<sequence length="780" mass="87756">MLEIYTRAQTVTQGGEEGRREEGGGREATKYLERRRISGGGNISWFQSGSTAGSASICLLACLIVTRRCGFTSSSSDSVSFLAPGKRNALQDYQKSDGIQLVMLSSDATHLTKTKKMSLSRCAKACSRNRKIPFTCRAFLYDHNNRKCQWLSFDNNSPGAQSHQNVNYQLYQKKDYVRECIVGTGQSYRGQTSETVSGIRCQDWASNIPHEHKFSSKRFRKYDLRKNYCRNPDNSTVGPWCFTTDPRPHLRYQECGVPQCSQVECMNCNGEDYRGPMDHTDSRKECQRWDLQEPHKHLFDPKSYPDRGLNDNYCRNPNGRHRPWCFTMDPNTPWEYCSIKVCETPPKSNVIETTQCYQGRGEGYRGTVDMTKAGLTCQRWDSQYPHNHTFIPEAYPCKDLSENYCRNPDGQEFPWCFTTDPRVRKMFCTNIPQCGSQTIPVNDCYDGFGENYQGEQSRTRSNLPCAPWRDHSNSGERGMLTASLEGNYCRNPDKDKHGPWCFANNSAIRWDYCNISPCDSSKNTIPMVEPSSVGCFVHKSTRIVGGGHVGISDGSWMVSIQKGSIHWCGGSLIREEWVLTDRQCFSSCVPDLSEYRVWLGVTDIREGPPDWSKGQEVSIANVVCGPDGSSLALLRLSKPALPADNVHTIQLPLAGCSIPEGTICKMYGWGETKGTGQDDILKAVDLPIVSNARCRELHRGNLHITNTKICAGGKRNEGVCERDYGGPLVCQDGDIRVIVGVSVHGRGCARANQPAIFINVPFYAQWIYKVFRHYPNPDAV</sequence>
<protein>
    <recommendedName>
        <fullName evidence="1">Hepatocyte growth factor</fullName>
    </recommendedName>
    <alternativeName>
        <fullName evidence="12">Hepatopoietin-A</fullName>
    </alternativeName>
    <alternativeName>
        <fullName evidence="11">Scatter factor</fullName>
    </alternativeName>
</protein>
<comment type="caution">
    <text evidence="19">The sequence shown here is derived from an EMBL/GenBank/DDBJ whole genome shotgun (WGS) entry which is preliminary data.</text>
</comment>
<gene>
    <name evidence="19" type="ORF">MMEN_LOCUS14962</name>
</gene>
<keyword evidence="20" id="KW-1185">Reference proteome</keyword>
<feature type="disulfide bond" evidence="14">
    <location>
        <begin position="265"/>
        <end position="342"/>
    </location>
</feature>
<evidence type="ECO:0000256" key="3">
    <source>
        <dbReference type="ARBA" id="ARBA00022572"/>
    </source>
</evidence>
<evidence type="ECO:0000256" key="4">
    <source>
        <dbReference type="ARBA" id="ARBA00022729"/>
    </source>
</evidence>
<evidence type="ECO:0000313" key="19">
    <source>
        <dbReference type="EMBL" id="CAG5958110.1"/>
    </source>
</evidence>
<evidence type="ECO:0000256" key="1">
    <source>
        <dbReference type="ARBA" id="ARBA00021784"/>
    </source>
</evidence>
<name>A0A8S4BDR8_9TELE</name>
<feature type="domain" description="Peptidase S1" evidence="17">
    <location>
        <begin position="543"/>
        <end position="772"/>
    </location>
</feature>
<keyword evidence="6" id="KW-0339">Growth factor</keyword>
<dbReference type="EMBL" id="CAJRST010022223">
    <property type="protein sequence ID" value="CAG5958110.1"/>
    <property type="molecule type" value="Genomic_DNA"/>
</dbReference>
<evidence type="ECO:0000259" key="16">
    <source>
        <dbReference type="PROSITE" id="PS50070"/>
    </source>
</evidence>
<comment type="subunit">
    <text evidence="10">Dimer of an alpha chain and a beta chain linked by a disulfide bond. Interacts with SRPX2; the interaction increases HGF mitogenic activity.</text>
</comment>
<dbReference type="Proteomes" id="UP000677803">
    <property type="component" value="Unassembled WGS sequence"/>
</dbReference>
<dbReference type="CDD" id="cd00108">
    <property type="entry name" value="KR"/>
    <property type="match status" value="3"/>
</dbReference>
<dbReference type="PIRSF" id="PIRSF001152">
    <property type="entry name" value="HGF_MST1"/>
    <property type="match status" value="1"/>
</dbReference>
<dbReference type="PROSITE" id="PS50240">
    <property type="entry name" value="TRYPSIN_DOM"/>
    <property type="match status" value="1"/>
</dbReference>
<evidence type="ECO:0000256" key="13">
    <source>
        <dbReference type="ARBA" id="ARBA00045210"/>
    </source>
</evidence>
<dbReference type="Pfam" id="PF00024">
    <property type="entry name" value="PAN_1"/>
    <property type="match status" value="1"/>
</dbReference>
<dbReference type="Pfam" id="PF00051">
    <property type="entry name" value="Kringle"/>
    <property type="match status" value="4"/>
</dbReference>
<feature type="compositionally biased region" description="Basic and acidic residues" evidence="15">
    <location>
        <begin position="16"/>
        <end position="28"/>
    </location>
</feature>
<dbReference type="PROSITE" id="PS50070">
    <property type="entry name" value="KRINGLE_2"/>
    <property type="match status" value="4"/>
</dbReference>
<evidence type="ECO:0000256" key="12">
    <source>
        <dbReference type="ARBA" id="ARBA00033078"/>
    </source>
</evidence>
<dbReference type="PROSITE" id="PS50948">
    <property type="entry name" value="PAN"/>
    <property type="match status" value="1"/>
</dbReference>
<dbReference type="SUPFAM" id="SSF57414">
    <property type="entry name" value="Hairpin loop containing domain-like"/>
    <property type="match status" value="1"/>
</dbReference>
<keyword evidence="9" id="KW-0873">Pyrrolidone carboxylic acid</keyword>
<dbReference type="InterPro" id="IPR003609">
    <property type="entry name" value="Pan_app"/>
</dbReference>
<dbReference type="SMART" id="SM00130">
    <property type="entry name" value="KR"/>
    <property type="match status" value="4"/>
</dbReference>
<dbReference type="InterPro" id="IPR043504">
    <property type="entry name" value="Peptidase_S1_PA_chymotrypsin"/>
</dbReference>
<evidence type="ECO:0000256" key="15">
    <source>
        <dbReference type="SAM" id="MobiDB-lite"/>
    </source>
</evidence>
<feature type="disulfide bond" evidence="14">
    <location>
        <begin position="377"/>
        <end position="416"/>
    </location>
</feature>
<dbReference type="CDD" id="cd00190">
    <property type="entry name" value="Tryp_SPc"/>
    <property type="match status" value="1"/>
</dbReference>
<dbReference type="InterPro" id="IPR001254">
    <property type="entry name" value="Trypsin_dom"/>
</dbReference>
<dbReference type="GO" id="GO:0006508">
    <property type="term" value="P:proteolysis"/>
    <property type="evidence" value="ECO:0007669"/>
    <property type="project" value="InterPro"/>
</dbReference>
<dbReference type="PIRSF" id="PIRSF500183">
    <property type="entry name" value="Hepatocyte_GF"/>
    <property type="match status" value="1"/>
</dbReference>
<feature type="domain" description="Kringle" evidence="16">
    <location>
        <begin position="443"/>
        <end position="518"/>
    </location>
</feature>
<keyword evidence="7 14" id="KW-1015">Disulfide bond</keyword>
<dbReference type="SUPFAM" id="SSF57440">
    <property type="entry name" value="Kringle-like"/>
    <property type="match status" value="4"/>
</dbReference>
<dbReference type="InterPro" id="IPR013806">
    <property type="entry name" value="Kringle-like"/>
</dbReference>
<dbReference type="SUPFAM" id="SSF50494">
    <property type="entry name" value="Trypsin-like serine proteases"/>
    <property type="match status" value="1"/>
</dbReference>
<evidence type="ECO:0000256" key="6">
    <source>
        <dbReference type="ARBA" id="ARBA00023030"/>
    </source>
</evidence>
<dbReference type="InterPro" id="IPR000001">
    <property type="entry name" value="Kringle"/>
</dbReference>
<dbReference type="PANTHER" id="PTHR24261">
    <property type="entry name" value="PLASMINOGEN-RELATED"/>
    <property type="match status" value="1"/>
</dbReference>
<dbReference type="InterPro" id="IPR050759">
    <property type="entry name" value="Serine_protease_kringle"/>
</dbReference>
<dbReference type="SMART" id="SM00473">
    <property type="entry name" value="PAN_AP"/>
    <property type="match status" value="1"/>
</dbReference>
<accession>A0A8S4BDR8</accession>
<dbReference type="GO" id="GO:0004252">
    <property type="term" value="F:serine-type endopeptidase activity"/>
    <property type="evidence" value="ECO:0007669"/>
    <property type="project" value="InterPro"/>
</dbReference>
<evidence type="ECO:0000256" key="7">
    <source>
        <dbReference type="ARBA" id="ARBA00023157"/>
    </source>
</evidence>
<keyword evidence="3 14" id="KW-0420">Kringle</keyword>
<keyword evidence="4" id="KW-0732">Signal</keyword>
<dbReference type="InterPro" id="IPR018056">
    <property type="entry name" value="Kringle_CS"/>
</dbReference>
<keyword evidence="5" id="KW-0677">Repeat</keyword>
<feature type="region of interest" description="Disordered" evidence="15">
    <location>
        <begin position="9"/>
        <end position="28"/>
    </location>
</feature>
<dbReference type="InterPro" id="IPR001314">
    <property type="entry name" value="Peptidase_S1A"/>
</dbReference>
<feature type="disulfide bond" evidence="14">
    <location>
        <begin position="286"/>
        <end position="325"/>
    </location>
</feature>
<keyword evidence="8" id="KW-0325">Glycoprotein</keyword>
<dbReference type="OrthoDB" id="41905at2759"/>
<dbReference type="GO" id="GO:0008083">
    <property type="term" value="F:growth factor activity"/>
    <property type="evidence" value="ECO:0007669"/>
    <property type="project" value="UniProtKB-KW"/>
</dbReference>
<dbReference type="FunFam" id="2.40.20.10:FF:000004">
    <property type="entry name" value="Hepatocyte growth factor"/>
    <property type="match status" value="1"/>
</dbReference>
<evidence type="ECO:0000256" key="9">
    <source>
        <dbReference type="ARBA" id="ARBA00023283"/>
    </source>
</evidence>
<feature type="domain" description="Apple" evidence="18">
    <location>
        <begin position="85"/>
        <end position="175"/>
    </location>
</feature>
<dbReference type="InterPro" id="IPR027284">
    <property type="entry name" value="Hepatocyte_GF"/>
</dbReference>
<dbReference type="PRINTS" id="PR00722">
    <property type="entry name" value="CHYMOTRYPSIN"/>
</dbReference>
<evidence type="ECO:0000256" key="10">
    <source>
        <dbReference type="ARBA" id="ARBA00025867"/>
    </source>
</evidence>